<proteinExistence type="predicted"/>
<evidence type="ECO:0000313" key="3">
    <source>
        <dbReference type="Proteomes" id="UP000256708"/>
    </source>
</evidence>
<name>A0A3D8LAX8_9BACT</name>
<evidence type="ECO:0000259" key="1">
    <source>
        <dbReference type="Pfam" id="PF23653"/>
    </source>
</evidence>
<organism evidence="2 3">
    <name type="scientific">Pontibacter diazotrophicus</name>
    <dbReference type="NCBI Taxonomy" id="1400979"/>
    <lineage>
        <taxon>Bacteria</taxon>
        <taxon>Pseudomonadati</taxon>
        <taxon>Bacteroidota</taxon>
        <taxon>Cytophagia</taxon>
        <taxon>Cytophagales</taxon>
        <taxon>Hymenobacteraceae</taxon>
        <taxon>Pontibacter</taxon>
    </lineage>
</organism>
<keyword evidence="3" id="KW-1185">Reference proteome</keyword>
<sequence length="189" mass="21966">MIHTGATTKTKAGVLLLEVKRPTNKADMPSPENLNAKAVHELLLYYMRERVQDKTHDLRHLIVTSVHEWFVFDALEFNRLFYRNTQLKKAFTDWQEGRKVSTSTDFFYKEIAAPFIAQLPEQITFTHFNLKDYKDALYSDRLESIAVLEELYILLSPGYLLKEFLSDECQGEMSSPVCYANSRGLREGF</sequence>
<reference evidence="3" key="1">
    <citation type="submission" date="2018-08" db="EMBL/GenBank/DDBJ databases">
        <authorList>
            <person name="Liu Z.-W."/>
            <person name="Du Z.-J."/>
        </authorList>
    </citation>
    <scope>NUCLEOTIDE SEQUENCE [LARGE SCALE GENOMIC DNA]</scope>
    <source>
        <strain evidence="3">H4X</strain>
    </source>
</reference>
<dbReference type="Pfam" id="PF23653">
    <property type="entry name" value="DUF7149"/>
    <property type="match status" value="1"/>
</dbReference>
<dbReference type="OrthoDB" id="32195at2"/>
<gene>
    <name evidence="2" type="ORF">DXT99_13755</name>
</gene>
<feature type="domain" description="DUF7149" evidence="1">
    <location>
        <begin position="2"/>
        <end position="165"/>
    </location>
</feature>
<dbReference type="Proteomes" id="UP000256708">
    <property type="component" value="Unassembled WGS sequence"/>
</dbReference>
<dbReference type="AlphaFoldDB" id="A0A3D8LAX8"/>
<dbReference type="InterPro" id="IPR055573">
    <property type="entry name" value="DUF7149"/>
</dbReference>
<evidence type="ECO:0000313" key="2">
    <source>
        <dbReference type="EMBL" id="RDV14466.1"/>
    </source>
</evidence>
<dbReference type="EMBL" id="QRGR01000014">
    <property type="protein sequence ID" value="RDV14466.1"/>
    <property type="molecule type" value="Genomic_DNA"/>
</dbReference>
<comment type="caution">
    <text evidence="2">The sequence shown here is derived from an EMBL/GenBank/DDBJ whole genome shotgun (WGS) entry which is preliminary data.</text>
</comment>
<protein>
    <recommendedName>
        <fullName evidence="1">DUF7149 domain-containing protein</fullName>
    </recommendedName>
</protein>
<accession>A0A3D8LAX8</accession>
<dbReference type="RefSeq" id="WP_115566146.1">
    <property type="nucleotide sequence ID" value="NZ_QRGR01000014.1"/>
</dbReference>